<proteinExistence type="predicted"/>
<name>A0AA88SY95_CHASR</name>
<evidence type="ECO:0000313" key="1">
    <source>
        <dbReference type="EMBL" id="KAK2856448.1"/>
    </source>
</evidence>
<keyword evidence="2" id="KW-1185">Reference proteome</keyword>
<comment type="caution">
    <text evidence="1">The sequence shown here is derived from an EMBL/GenBank/DDBJ whole genome shotgun (WGS) entry which is preliminary data.</text>
</comment>
<dbReference type="EMBL" id="JAUPFM010000003">
    <property type="protein sequence ID" value="KAK2856448.1"/>
    <property type="molecule type" value="Genomic_DNA"/>
</dbReference>
<sequence length="81" mass="9033">MRAEVVHALWLHCVHARVGRCEHTGVALGLHLPVCVCVRGIRGGPFNGDDDAQQLEFGRERHYLVAPVEHEAVDRRSEGLK</sequence>
<evidence type="ECO:0000313" key="2">
    <source>
        <dbReference type="Proteomes" id="UP001187415"/>
    </source>
</evidence>
<organism evidence="1 2">
    <name type="scientific">Channa striata</name>
    <name type="common">Snakehead murrel</name>
    <name type="synonym">Ophicephalus striatus</name>
    <dbReference type="NCBI Taxonomy" id="64152"/>
    <lineage>
        <taxon>Eukaryota</taxon>
        <taxon>Metazoa</taxon>
        <taxon>Chordata</taxon>
        <taxon>Craniata</taxon>
        <taxon>Vertebrata</taxon>
        <taxon>Euteleostomi</taxon>
        <taxon>Actinopterygii</taxon>
        <taxon>Neopterygii</taxon>
        <taxon>Teleostei</taxon>
        <taxon>Neoteleostei</taxon>
        <taxon>Acanthomorphata</taxon>
        <taxon>Anabantaria</taxon>
        <taxon>Anabantiformes</taxon>
        <taxon>Channoidei</taxon>
        <taxon>Channidae</taxon>
        <taxon>Channa</taxon>
    </lineage>
</organism>
<accession>A0AA88SY95</accession>
<protein>
    <submittedName>
        <fullName evidence="1">Uncharacterized protein</fullName>
    </submittedName>
</protein>
<dbReference type="AlphaFoldDB" id="A0AA88SY95"/>
<dbReference type="Proteomes" id="UP001187415">
    <property type="component" value="Unassembled WGS sequence"/>
</dbReference>
<gene>
    <name evidence="1" type="ORF">Q5P01_005183</name>
</gene>
<reference evidence="1" key="1">
    <citation type="submission" date="2023-07" db="EMBL/GenBank/DDBJ databases">
        <title>Chromosome-level Genome Assembly of Striped Snakehead (Channa striata).</title>
        <authorList>
            <person name="Liu H."/>
        </authorList>
    </citation>
    <scope>NUCLEOTIDE SEQUENCE</scope>
    <source>
        <strain evidence="1">Gz</strain>
        <tissue evidence="1">Muscle</tissue>
    </source>
</reference>